<dbReference type="InterPro" id="IPR015915">
    <property type="entry name" value="Kelch-typ_b-propeller"/>
</dbReference>
<dbReference type="OrthoDB" id="10250130at2759"/>
<evidence type="ECO:0000313" key="4">
    <source>
        <dbReference type="Proteomes" id="UP000256645"/>
    </source>
</evidence>
<keyword evidence="1" id="KW-0677">Repeat</keyword>
<dbReference type="Gene3D" id="2.120.10.80">
    <property type="entry name" value="Kelch-type beta propeller"/>
    <property type="match status" value="2"/>
</dbReference>
<dbReference type="PANTHER" id="PTHR47435">
    <property type="entry name" value="KELCH REPEAT PROTEIN (AFU_ORTHOLOGUE AFUA_5G12780)"/>
    <property type="match status" value="1"/>
</dbReference>
<dbReference type="GO" id="GO:0019760">
    <property type="term" value="P:glucosinolate metabolic process"/>
    <property type="evidence" value="ECO:0007669"/>
    <property type="project" value="UniProtKB-ARBA"/>
</dbReference>
<dbReference type="STRING" id="1849047.A0A3D8Q8B3"/>
<keyword evidence="2" id="KW-0408">Iron</keyword>
<evidence type="ECO:0000256" key="1">
    <source>
        <dbReference type="ARBA" id="ARBA00022737"/>
    </source>
</evidence>
<dbReference type="PANTHER" id="PTHR47435:SF4">
    <property type="entry name" value="KELCH REPEAT PROTEIN (AFU_ORTHOLOGUE AFUA_5G12780)"/>
    <property type="match status" value="1"/>
</dbReference>
<organism evidence="3 4">
    <name type="scientific">Coleophoma cylindrospora</name>
    <dbReference type="NCBI Taxonomy" id="1849047"/>
    <lineage>
        <taxon>Eukaryota</taxon>
        <taxon>Fungi</taxon>
        <taxon>Dikarya</taxon>
        <taxon>Ascomycota</taxon>
        <taxon>Pezizomycotina</taxon>
        <taxon>Leotiomycetes</taxon>
        <taxon>Helotiales</taxon>
        <taxon>Dermateaceae</taxon>
        <taxon>Coleophoma</taxon>
    </lineage>
</organism>
<sequence>MMTAASAVAAVKGMLQPTHPVQAKWERIPAPPLPRSSHTLSVIAGRAYIFGGEISPREPVDNDMHIITLSSGDYQKVAAAGDIPEKRVGHTAAVIGERIFMFGGRGGKEMKPLQENGRVWIYDSRTDRWTFLDPVQGTPFPAARSYHASVAIEKPEPANVHPVAVNNGTEEPAIGTIAEGAKTDAGQGGHGTFFIHAGCPESGRTGDLWGFDVRSRTWKEFPAGPGSPRGGTSIAVSKSRIYRYGGFNGTGEEGGKVDILELALTTFNDKSGSSEATVTAKGGWHTLDFEEEGMLHPGHRSVAGLHCITTGIGREYLVLLLGERDPSSQGHDGAGKFWDDVWVFQCPPLGMTGASFKDAAWQALGKETGEGLWSQVNVSDAEGKEGEDIHKLVPGERGWFASSSLGDLDVSALVLWGGLNGKNEREDNGWILRVE</sequence>
<name>A0A3D8Q8B3_9HELO</name>
<dbReference type="EMBL" id="PDLM01000018">
    <property type="protein sequence ID" value="RDW58066.1"/>
    <property type="molecule type" value="Genomic_DNA"/>
</dbReference>
<evidence type="ECO:0000256" key="2">
    <source>
        <dbReference type="ARBA" id="ARBA00023004"/>
    </source>
</evidence>
<dbReference type="SUPFAM" id="SSF117281">
    <property type="entry name" value="Kelch motif"/>
    <property type="match status" value="1"/>
</dbReference>
<accession>A0A3D8Q8B3</accession>
<dbReference type="Pfam" id="PF24681">
    <property type="entry name" value="Kelch_KLHDC2_KLHL20_DRC7"/>
    <property type="match status" value="1"/>
</dbReference>
<comment type="caution">
    <text evidence="3">The sequence shown here is derived from an EMBL/GenBank/DDBJ whole genome shotgun (WGS) entry which is preliminary data.</text>
</comment>
<dbReference type="AlphaFoldDB" id="A0A3D8Q8B3"/>
<keyword evidence="4" id="KW-1185">Reference proteome</keyword>
<dbReference type="Proteomes" id="UP000256645">
    <property type="component" value="Unassembled WGS sequence"/>
</dbReference>
<proteinExistence type="predicted"/>
<gene>
    <name evidence="3" type="ORF">BP6252_13477</name>
</gene>
<evidence type="ECO:0000313" key="3">
    <source>
        <dbReference type="EMBL" id="RDW58066.1"/>
    </source>
</evidence>
<protein>
    <submittedName>
        <fullName evidence="3">Kelch-containing protein</fullName>
    </submittedName>
</protein>
<reference evidence="3 4" key="1">
    <citation type="journal article" date="2018" name="IMA Fungus">
        <title>IMA Genome-F 9: Draft genome sequence of Annulohypoxylon stygium, Aspergillus mulundensis, Berkeleyomyces basicola (syn. Thielaviopsis basicola), Ceratocystis smalleyi, two Cercospora beticola strains, Coleophoma cylindrospora, Fusarium fracticaudum, Phialophora cf. hyalina, and Morchella septimelata.</title>
        <authorList>
            <person name="Wingfield B.D."/>
            <person name="Bills G.F."/>
            <person name="Dong Y."/>
            <person name="Huang W."/>
            <person name="Nel W.J."/>
            <person name="Swalarsk-Parry B.S."/>
            <person name="Vaghefi N."/>
            <person name="Wilken P.M."/>
            <person name="An Z."/>
            <person name="de Beer Z.W."/>
            <person name="De Vos L."/>
            <person name="Chen L."/>
            <person name="Duong T.A."/>
            <person name="Gao Y."/>
            <person name="Hammerbacher A."/>
            <person name="Kikkert J.R."/>
            <person name="Li Y."/>
            <person name="Li H."/>
            <person name="Li K."/>
            <person name="Li Q."/>
            <person name="Liu X."/>
            <person name="Ma X."/>
            <person name="Naidoo K."/>
            <person name="Pethybridge S.J."/>
            <person name="Sun J."/>
            <person name="Steenkamp E.T."/>
            <person name="van der Nest M.A."/>
            <person name="van Wyk S."/>
            <person name="Wingfield M.J."/>
            <person name="Xiong C."/>
            <person name="Yue Q."/>
            <person name="Zhang X."/>
        </authorList>
    </citation>
    <scope>NUCLEOTIDE SEQUENCE [LARGE SCALE GENOMIC DNA]</scope>
    <source>
        <strain evidence="3 4">BP6252</strain>
    </source>
</reference>